<name>A0A4U8UEH5_9HELI</name>
<evidence type="ECO:0000313" key="1">
    <source>
        <dbReference type="EMBL" id="TLE16365.1"/>
    </source>
</evidence>
<dbReference type="RefSeq" id="WP_034555507.1">
    <property type="nucleotide sequence ID" value="NZ_JRPC02000007.1"/>
</dbReference>
<dbReference type="EMBL" id="JRPC02000007">
    <property type="protein sequence ID" value="TLE16365.1"/>
    <property type="molecule type" value="Genomic_DNA"/>
</dbReference>
<protein>
    <submittedName>
        <fullName evidence="1">Sulfotransferase family protein</fullName>
    </submittedName>
</protein>
<dbReference type="Proteomes" id="UP000029920">
    <property type="component" value="Unassembled WGS sequence"/>
</dbReference>
<dbReference type="GO" id="GO:0016740">
    <property type="term" value="F:transferase activity"/>
    <property type="evidence" value="ECO:0007669"/>
    <property type="project" value="UniProtKB-KW"/>
</dbReference>
<dbReference type="AlphaFoldDB" id="A0A4U8UEH5"/>
<sequence length="360" mass="41879">MKYLFIDSMSRTGTSLLYQLLFGHKEIYFAPFRIQFVCSKPFGFPLNTTTMDMDKETFFNTLMHKTTIVNKKGSWPNISSETLAKLFPHKLDTKNFVLGDTPLESAIKTIHNVLDLEFPAKAHYYCLHDDHSYMLSSQIFLQYDCKILTTLRNPIDMIASKKNMLVMYVYGQKSPHNFLLKKQVLSDETLRAVFSWWVASYEREKKHSIIFSSLKDKQTRTKAMQKVAKYLNIAYDSILESEKIEINTKSYYNELLANGSSISTIEYLSKGEIKQQISNKSDSLTLGELEYLQEILSNEVEFLSLDSWRALQDVRLESWIKLYQTKKYKELFMQYSALNYGRVNAKDAFEVAGRGAFIDY</sequence>
<accession>A0A4U8UEH5</accession>
<keyword evidence="2" id="KW-1185">Reference proteome</keyword>
<reference evidence="1 2" key="1">
    <citation type="journal article" date="2014" name="Genome Announc.">
        <title>Draft genome sequences of eight enterohepatic helicobacter species isolated from both laboratory and wild rodents.</title>
        <authorList>
            <person name="Sheh A."/>
            <person name="Shen Z."/>
            <person name="Fox J.G."/>
        </authorList>
    </citation>
    <scope>NUCLEOTIDE SEQUENCE [LARGE SCALE GENOMIC DNA]</scope>
    <source>
        <strain evidence="1 2">MIT-03-7007</strain>
    </source>
</reference>
<proteinExistence type="predicted"/>
<organism evidence="1 2">
    <name type="scientific">Helicobacter apodemus</name>
    <dbReference type="NCBI Taxonomy" id="135569"/>
    <lineage>
        <taxon>Bacteria</taxon>
        <taxon>Pseudomonadati</taxon>
        <taxon>Campylobacterota</taxon>
        <taxon>Epsilonproteobacteria</taxon>
        <taxon>Campylobacterales</taxon>
        <taxon>Helicobacteraceae</taxon>
        <taxon>Helicobacter</taxon>
    </lineage>
</organism>
<dbReference type="Gene3D" id="3.40.50.300">
    <property type="entry name" value="P-loop containing nucleotide triphosphate hydrolases"/>
    <property type="match status" value="1"/>
</dbReference>
<gene>
    <name evidence="1" type="ORF">LS72_003665</name>
</gene>
<comment type="caution">
    <text evidence="1">The sequence shown here is derived from an EMBL/GenBank/DDBJ whole genome shotgun (WGS) entry which is preliminary data.</text>
</comment>
<evidence type="ECO:0000313" key="2">
    <source>
        <dbReference type="Proteomes" id="UP000029920"/>
    </source>
</evidence>
<dbReference type="InterPro" id="IPR027417">
    <property type="entry name" value="P-loop_NTPase"/>
</dbReference>
<dbReference type="SUPFAM" id="SSF52540">
    <property type="entry name" value="P-loop containing nucleoside triphosphate hydrolases"/>
    <property type="match status" value="1"/>
</dbReference>